<keyword evidence="1" id="KW-0732">Signal</keyword>
<dbReference type="InterPro" id="IPR010239">
    <property type="entry name" value="CHP02001"/>
</dbReference>
<keyword evidence="3" id="KW-1185">Reference proteome</keyword>
<evidence type="ECO:0000313" key="2">
    <source>
        <dbReference type="EMBL" id="MCV2884368.1"/>
    </source>
</evidence>
<evidence type="ECO:0000313" key="3">
    <source>
        <dbReference type="Proteomes" id="UP001652504"/>
    </source>
</evidence>
<gene>
    <name evidence="2" type="ORF">OE749_06640</name>
</gene>
<feature type="chain" id="PRO_5047529965" evidence="1">
    <location>
        <begin position="24"/>
        <end position="209"/>
    </location>
</feature>
<dbReference type="Proteomes" id="UP001652504">
    <property type="component" value="Unassembled WGS sequence"/>
</dbReference>
<proteinExistence type="predicted"/>
<dbReference type="PROSITE" id="PS51257">
    <property type="entry name" value="PROKAR_LIPOPROTEIN"/>
    <property type="match status" value="1"/>
</dbReference>
<organism evidence="2 3">
    <name type="scientific">Fluctibacter corallii</name>
    <dbReference type="NCBI Taxonomy" id="2984329"/>
    <lineage>
        <taxon>Bacteria</taxon>
        <taxon>Pseudomonadati</taxon>
        <taxon>Pseudomonadota</taxon>
        <taxon>Gammaproteobacteria</taxon>
        <taxon>Alteromonadales</taxon>
        <taxon>Alteromonadaceae</taxon>
        <taxon>Fluctibacter</taxon>
    </lineage>
</organism>
<dbReference type="Pfam" id="PF09694">
    <property type="entry name" value="Gcw_chp"/>
    <property type="match status" value="1"/>
</dbReference>
<evidence type="ECO:0000256" key="1">
    <source>
        <dbReference type="SAM" id="SignalP"/>
    </source>
</evidence>
<protein>
    <submittedName>
        <fullName evidence="2">TorF family putative porin</fullName>
    </submittedName>
</protein>
<dbReference type="EMBL" id="JAOWKX010000003">
    <property type="protein sequence ID" value="MCV2884368.1"/>
    <property type="molecule type" value="Genomic_DNA"/>
</dbReference>
<dbReference type="RefSeq" id="WP_263711608.1">
    <property type="nucleotide sequence ID" value="NZ_JAOWKX010000003.1"/>
</dbReference>
<comment type="caution">
    <text evidence="2">The sequence shown here is derived from an EMBL/GenBank/DDBJ whole genome shotgun (WGS) entry which is preliminary data.</text>
</comment>
<sequence length="209" mass="22368">MKKSVKLGLIGLSFIACSGSVMAELSANIGYVSQYHFRGIEQTSSGSASAGLDLENQGFYLGTWAADVKDGLEVDVYGGYGFELENGLSLGIGATTYQYTGDFDSAYNEVNLYAGFGMFSLEYSVGKQEDDADLGITETDYTFLALTLEHEGFSATVGSWGDETDGEYFELGYATEVGGFDVGIGVLFSGSDLDDDESMFLSISKTFDL</sequence>
<name>A0ABT3A6Z6_9ALTE</name>
<reference evidence="2 3" key="1">
    <citation type="submission" date="2022-10" db="EMBL/GenBank/DDBJ databases">
        <title>Aestuariibacter sp. AA17 isolated from Montipora capitata coral fragment.</title>
        <authorList>
            <person name="Emsley S.A."/>
            <person name="Pfannmuller K.M."/>
            <person name="Loughran R.M."/>
            <person name="Shlafstein M."/>
            <person name="Papke E."/>
            <person name="Saw J.H."/>
            <person name="Ushijima B."/>
            <person name="Videau P."/>
        </authorList>
    </citation>
    <scope>NUCLEOTIDE SEQUENCE [LARGE SCALE GENOMIC DNA]</scope>
    <source>
        <strain evidence="2 3">AA17</strain>
    </source>
</reference>
<feature type="signal peptide" evidence="1">
    <location>
        <begin position="1"/>
        <end position="23"/>
    </location>
</feature>
<dbReference type="NCBIfam" id="TIGR02001">
    <property type="entry name" value="gcw_chp"/>
    <property type="match status" value="1"/>
</dbReference>
<accession>A0ABT3A6Z6</accession>